<dbReference type="ExpressionAtlas" id="D7SPT5">
    <property type="expression patterns" value="baseline and differential"/>
</dbReference>
<feature type="domain" description="R3H" evidence="3">
    <location>
        <begin position="23"/>
        <end position="88"/>
    </location>
</feature>
<dbReference type="AlphaFoldDB" id="D7SPT5"/>
<keyword evidence="6" id="KW-1185">Reference proteome</keyword>
<dbReference type="PROSITE" id="PS51061">
    <property type="entry name" value="R3H"/>
    <property type="match status" value="1"/>
</dbReference>
<dbReference type="Gene3D" id="3.30.1370.50">
    <property type="entry name" value="R3H-like domain"/>
    <property type="match status" value="1"/>
</dbReference>
<evidence type="ECO:0000256" key="1">
    <source>
        <dbReference type="ARBA" id="ARBA00022553"/>
    </source>
</evidence>
<dbReference type="Pfam" id="PF01424">
    <property type="entry name" value="R3H"/>
    <property type="match status" value="1"/>
</dbReference>
<dbReference type="SUPFAM" id="SSF82708">
    <property type="entry name" value="R3H domain"/>
    <property type="match status" value="1"/>
</dbReference>
<feature type="region of interest" description="Disordered" evidence="2">
    <location>
        <begin position="290"/>
        <end position="309"/>
    </location>
</feature>
<evidence type="ECO:0008006" key="7">
    <source>
        <dbReference type="Google" id="ProtNLM"/>
    </source>
</evidence>
<dbReference type="OMA" id="CERNVSD"/>
<evidence type="ECO:0000259" key="4">
    <source>
        <dbReference type="PROSITE" id="PS51673"/>
    </source>
</evidence>
<dbReference type="OrthoDB" id="278430at2759"/>
<proteinExistence type="predicted"/>
<keyword evidence="1" id="KW-0597">Phosphoprotein</keyword>
<feature type="domain" description="SUZ" evidence="4">
    <location>
        <begin position="91"/>
        <end position="156"/>
    </location>
</feature>
<reference evidence="6" key="1">
    <citation type="journal article" date="2007" name="Nature">
        <title>The grapevine genome sequence suggests ancestral hexaploidization in major angiosperm phyla.</title>
        <authorList>
            <consortium name="The French-Italian Public Consortium for Grapevine Genome Characterization."/>
            <person name="Jaillon O."/>
            <person name="Aury J.-M."/>
            <person name="Noel B."/>
            <person name="Policriti A."/>
            <person name="Clepet C."/>
            <person name="Casagrande A."/>
            <person name="Choisne N."/>
            <person name="Aubourg S."/>
            <person name="Vitulo N."/>
            <person name="Jubin C."/>
            <person name="Vezzi A."/>
            <person name="Legeai F."/>
            <person name="Hugueney P."/>
            <person name="Dasilva C."/>
            <person name="Horner D."/>
            <person name="Mica E."/>
            <person name="Jublot D."/>
            <person name="Poulain J."/>
            <person name="Bruyere C."/>
            <person name="Billault A."/>
            <person name="Segurens B."/>
            <person name="Gouyvenoux M."/>
            <person name="Ugarte E."/>
            <person name="Cattonaro F."/>
            <person name="Anthouard V."/>
            <person name="Vico V."/>
            <person name="Del Fabbro C."/>
            <person name="Alaux M."/>
            <person name="Di Gaspero G."/>
            <person name="Dumas V."/>
            <person name="Felice N."/>
            <person name="Paillard S."/>
            <person name="Juman I."/>
            <person name="Moroldo M."/>
            <person name="Scalabrin S."/>
            <person name="Canaguier A."/>
            <person name="Le Clainche I."/>
            <person name="Malacrida G."/>
            <person name="Durand E."/>
            <person name="Pesole G."/>
            <person name="Laucou V."/>
            <person name="Chatelet P."/>
            <person name="Merdinoglu D."/>
            <person name="Delledonne M."/>
            <person name="Pezzotti M."/>
            <person name="Lecharny A."/>
            <person name="Scarpelli C."/>
            <person name="Artiguenave F."/>
            <person name="Pe M.E."/>
            <person name="Valle G."/>
            <person name="Morgante M."/>
            <person name="Caboche M."/>
            <person name="Adam-Blondon A.-F."/>
            <person name="Weissenbach J."/>
            <person name="Quetier F."/>
            <person name="Wincker P."/>
        </authorList>
    </citation>
    <scope>NUCLEOTIDE SEQUENCE [LARGE SCALE GENOMIC DNA]</scope>
    <source>
        <strain evidence="6">cv. Pinot noir / PN40024</strain>
    </source>
</reference>
<dbReference type="CDD" id="cd02642">
    <property type="entry name" value="R3H_encore_like"/>
    <property type="match status" value="1"/>
</dbReference>
<dbReference type="InterPro" id="IPR001374">
    <property type="entry name" value="R3H_dom"/>
</dbReference>
<dbReference type="InterPro" id="IPR024771">
    <property type="entry name" value="SUZ"/>
</dbReference>
<dbReference type="PANTHER" id="PTHR15672">
    <property type="entry name" value="CAMP-REGULATED PHOSPHOPROTEIN 21 RELATED R3H DOMAIN CONTAINING PROTEIN"/>
    <property type="match status" value="1"/>
</dbReference>
<dbReference type="InParanoid" id="D7SPT5"/>
<dbReference type="InterPro" id="IPR036867">
    <property type="entry name" value="R3H_dom_sf"/>
</dbReference>
<dbReference type="GO" id="GO:0003676">
    <property type="term" value="F:nucleic acid binding"/>
    <property type="evidence" value="ECO:0007669"/>
    <property type="project" value="UniProtKB-UniRule"/>
</dbReference>
<dbReference type="Pfam" id="PF12752">
    <property type="entry name" value="SUZ"/>
    <property type="match status" value="1"/>
</dbReference>
<name>D7SPT5_VITVI</name>
<accession>D7SPT5</accession>
<feature type="compositionally biased region" description="Low complexity" evidence="2">
    <location>
        <begin position="249"/>
        <end position="259"/>
    </location>
</feature>
<dbReference type="KEGG" id="vvi:104879148"/>
<dbReference type="PaxDb" id="29760-VIT_04s0023g00170.t01"/>
<sequence>MTMTQFAMVEELAFLIKDNLPCKHLVLSIEEALVNFLQDDNSLDGVMELEPMNPYERLLVHRLADIFGFAHVSIGEGDERHLTLERCPETSIPSILVSDIIWQYQESQPPTMSHQLLRRNEASPVLKATEPSLQYSLEEREAAYLAARERIFSMDEGEIRESVQQKPRNVPVVARRMIAHALGHRINSCNQDVKECEGQIAELTVQDKDSSAEACQNENSRSKTSVGSHNGNGALSHGGRKTPQKSADRSPSNSSSPPSRRNRSRVCTENPKEVHLGAARRMFAHALGLQSPKDALISKPGNTQQMNTE</sequence>
<evidence type="ECO:0000313" key="5">
    <source>
        <dbReference type="EMBL" id="CBI17664.3"/>
    </source>
</evidence>
<feature type="region of interest" description="Disordered" evidence="2">
    <location>
        <begin position="206"/>
        <end position="273"/>
    </location>
</feature>
<protein>
    <recommendedName>
        <fullName evidence="7">R3H domain-containing protein</fullName>
    </recommendedName>
</protein>
<dbReference type="InterPro" id="IPR051937">
    <property type="entry name" value="R3H_domain_containing"/>
</dbReference>
<dbReference type="HOGENOM" id="CLU_051265_0_0_1"/>
<dbReference type="EMBL" id="FN594959">
    <property type="protein sequence ID" value="CBI17664.3"/>
    <property type="molecule type" value="Genomic_DNA"/>
</dbReference>
<dbReference type="Proteomes" id="UP000009183">
    <property type="component" value="Chromosome 4"/>
</dbReference>
<gene>
    <name evidence="5" type="ordered locus">VIT_04s0023g00170</name>
</gene>
<dbReference type="PANTHER" id="PTHR15672:SF25">
    <property type="entry name" value="OS01G0100600 PROTEIN"/>
    <property type="match status" value="1"/>
</dbReference>
<evidence type="ECO:0000313" key="6">
    <source>
        <dbReference type="Proteomes" id="UP000009183"/>
    </source>
</evidence>
<feature type="compositionally biased region" description="Polar residues" evidence="2">
    <location>
        <begin position="300"/>
        <end position="309"/>
    </location>
</feature>
<feature type="compositionally biased region" description="Polar residues" evidence="2">
    <location>
        <begin position="213"/>
        <end position="233"/>
    </location>
</feature>
<dbReference type="SMART" id="SM00393">
    <property type="entry name" value="R3H"/>
    <property type="match status" value="1"/>
</dbReference>
<dbReference type="eggNOG" id="ENOG502QUC8">
    <property type="taxonomic scope" value="Eukaryota"/>
</dbReference>
<evidence type="ECO:0000256" key="2">
    <source>
        <dbReference type="SAM" id="MobiDB-lite"/>
    </source>
</evidence>
<dbReference type="PROSITE" id="PS51673">
    <property type="entry name" value="SUZ"/>
    <property type="match status" value="1"/>
</dbReference>
<evidence type="ECO:0000259" key="3">
    <source>
        <dbReference type="PROSITE" id="PS51061"/>
    </source>
</evidence>
<organism evidence="5 6">
    <name type="scientific">Vitis vinifera</name>
    <name type="common">Grape</name>
    <dbReference type="NCBI Taxonomy" id="29760"/>
    <lineage>
        <taxon>Eukaryota</taxon>
        <taxon>Viridiplantae</taxon>
        <taxon>Streptophyta</taxon>
        <taxon>Embryophyta</taxon>
        <taxon>Tracheophyta</taxon>
        <taxon>Spermatophyta</taxon>
        <taxon>Magnoliopsida</taxon>
        <taxon>eudicotyledons</taxon>
        <taxon>Gunneridae</taxon>
        <taxon>Pentapetalae</taxon>
        <taxon>rosids</taxon>
        <taxon>Vitales</taxon>
        <taxon>Vitaceae</taxon>
        <taxon>Viteae</taxon>
        <taxon>Vitis</taxon>
    </lineage>
</organism>